<proteinExistence type="inferred from homology"/>
<name>A0A2J8KI75_PANTR</name>
<accession>A0A2J8KI75</accession>
<dbReference type="InterPro" id="IPR002330">
    <property type="entry name" value="Lipo_Lipase"/>
</dbReference>
<evidence type="ECO:0000256" key="3">
    <source>
        <dbReference type="ARBA" id="ARBA00022525"/>
    </source>
</evidence>
<evidence type="ECO:0000256" key="11">
    <source>
        <dbReference type="ARBA" id="ARBA00048386"/>
    </source>
</evidence>
<evidence type="ECO:0000313" key="15">
    <source>
        <dbReference type="EMBL" id="PNI34708.1"/>
    </source>
</evidence>
<dbReference type="Pfam" id="PF00151">
    <property type="entry name" value="Lipase"/>
    <property type="match status" value="1"/>
</dbReference>
<dbReference type="GO" id="GO:0004465">
    <property type="term" value="F:lipoprotein lipase activity"/>
    <property type="evidence" value="ECO:0007669"/>
    <property type="project" value="InterPro"/>
</dbReference>
<keyword evidence="3" id="KW-0964">Secreted</keyword>
<comment type="caution">
    <text evidence="15">The sequence shown here is derived from an EMBL/GenBank/DDBJ whole genome shotgun (WGS) entry which is preliminary data.</text>
</comment>
<feature type="non-terminal residue" evidence="15">
    <location>
        <position position="130"/>
    </location>
</feature>
<comment type="catalytic activity">
    <reaction evidence="8">
        <text>1,2-di-(9Z-octadecenoyl)-sn-glycero-3-phosphocholine + H2O = (9Z-octadecenoyl)-sn-glycero-3-phosphocholine + (9Z)-octadecenoate + H(+)</text>
        <dbReference type="Rhea" id="RHEA:38699"/>
        <dbReference type="ChEBI" id="CHEBI:15377"/>
        <dbReference type="ChEBI" id="CHEBI:15378"/>
        <dbReference type="ChEBI" id="CHEBI:30823"/>
        <dbReference type="ChEBI" id="CHEBI:74669"/>
        <dbReference type="ChEBI" id="CHEBI:76083"/>
    </reaction>
    <physiologicalReaction direction="left-to-right" evidence="8">
        <dbReference type="Rhea" id="RHEA:38700"/>
    </physiologicalReaction>
</comment>
<dbReference type="InterPro" id="IPR000734">
    <property type="entry name" value="TAG_lipase"/>
</dbReference>
<feature type="signal peptide" evidence="13">
    <location>
        <begin position="1"/>
        <end position="20"/>
    </location>
</feature>
<keyword evidence="13" id="KW-0732">Signal</keyword>
<dbReference type="SUPFAM" id="SSF53474">
    <property type="entry name" value="alpha/beta-Hydrolases"/>
    <property type="match status" value="1"/>
</dbReference>
<comment type="subunit">
    <text evidence="7">Homodimer. Interacts with GPIHBP1 with 1:1 stoichiometry. Interacts with APOC2; the interaction activates LPL activity in the presence of lipids. Interaction with heparan sulfate proteoglycans is required to protect LPL against loss of activity. Associates with lipoprotein particles in blood plasma. Interacts with LMF1 and SEL1L; interaction with SEL1L is required to prevent aggregation of newly synthesized LPL in the endoplasmic reticulum (ER), and for normal export of LPL from the ER to the extracellular space. Interacts with SORL1; SORL1 acts as a sorting receptor, promoting LPL localization to endosomes and later to lysosomes, leading to degradation of newly synthesized LPL.</text>
</comment>
<evidence type="ECO:0000256" key="4">
    <source>
        <dbReference type="ARBA" id="ARBA00022723"/>
    </source>
</evidence>
<evidence type="ECO:0000256" key="12">
    <source>
        <dbReference type="RuleBase" id="RU004262"/>
    </source>
</evidence>
<dbReference type="InterPro" id="IPR013818">
    <property type="entry name" value="Lipase"/>
</dbReference>
<comment type="catalytic activity">
    <reaction evidence="10">
        <text>1,2,3-tributanoylglycerol + H2O = dibutanoylglycerol + butanoate + H(+)</text>
        <dbReference type="Rhea" id="RHEA:40475"/>
        <dbReference type="ChEBI" id="CHEBI:15377"/>
        <dbReference type="ChEBI" id="CHEBI:15378"/>
        <dbReference type="ChEBI" id="CHEBI:17968"/>
        <dbReference type="ChEBI" id="CHEBI:35020"/>
        <dbReference type="ChEBI" id="CHEBI:76478"/>
    </reaction>
    <physiologicalReaction direction="left-to-right" evidence="10">
        <dbReference type="Rhea" id="RHEA:40476"/>
    </physiologicalReaction>
</comment>
<protein>
    <recommendedName>
        <fullName evidence="6">Phospholipase A1</fullName>
    </recommendedName>
</protein>
<evidence type="ECO:0000256" key="1">
    <source>
        <dbReference type="ARBA" id="ARBA00004613"/>
    </source>
</evidence>
<dbReference type="PRINTS" id="PR00821">
    <property type="entry name" value="TAGLIPASE"/>
</dbReference>
<dbReference type="PRINTS" id="PR00822">
    <property type="entry name" value="LIPOLIPASE"/>
</dbReference>
<evidence type="ECO:0000256" key="8">
    <source>
        <dbReference type="ARBA" id="ARBA00047643"/>
    </source>
</evidence>
<comment type="catalytic activity">
    <reaction evidence="9">
        <text>1,2-dihexadecanoyl-sn-glycero-3-phosphocholine + H2O = hexadecanoyl-sn-glycero-3-phosphocholine + hexadecanoate + H(+)</text>
        <dbReference type="Rhea" id="RHEA:41384"/>
        <dbReference type="ChEBI" id="CHEBI:7896"/>
        <dbReference type="ChEBI" id="CHEBI:15377"/>
        <dbReference type="ChEBI" id="CHEBI:15378"/>
        <dbReference type="ChEBI" id="CHEBI:64563"/>
        <dbReference type="ChEBI" id="CHEBI:72999"/>
    </reaction>
    <physiologicalReaction direction="left-to-right" evidence="9">
        <dbReference type="Rhea" id="RHEA:41385"/>
    </physiologicalReaction>
</comment>
<feature type="domain" description="Lipase" evidence="14">
    <location>
        <begin position="30"/>
        <end position="129"/>
    </location>
</feature>
<evidence type="ECO:0000256" key="7">
    <source>
        <dbReference type="ARBA" id="ARBA00046693"/>
    </source>
</evidence>
<comment type="similarity">
    <text evidence="2 12">Belongs to the AB hydrolase superfamily. Lipase family.</text>
</comment>
<dbReference type="Proteomes" id="UP000236370">
    <property type="component" value="Unassembled WGS sequence"/>
</dbReference>
<dbReference type="EMBL" id="NBAG03000366">
    <property type="protein sequence ID" value="PNI34708.1"/>
    <property type="molecule type" value="Genomic_DNA"/>
</dbReference>
<dbReference type="PANTHER" id="PTHR11610">
    <property type="entry name" value="LIPASE"/>
    <property type="match status" value="1"/>
</dbReference>
<evidence type="ECO:0000256" key="9">
    <source>
        <dbReference type="ARBA" id="ARBA00047668"/>
    </source>
</evidence>
<dbReference type="GO" id="GO:0046872">
    <property type="term" value="F:metal ion binding"/>
    <property type="evidence" value="ECO:0007669"/>
    <property type="project" value="UniProtKB-KW"/>
</dbReference>
<comment type="catalytic activity">
    <reaction evidence="11">
        <text>1,2,3-tri-(9Z-octadecenoyl)-glycerol + H2O = di-(9Z)-octadecenoylglycerol + (9Z)-octadecenoate + H(+)</text>
        <dbReference type="Rhea" id="RHEA:38575"/>
        <dbReference type="ChEBI" id="CHEBI:15377"/>
        <dbReference type="ChEBI" id="CHEBI:15378"/>
        <dbReference type="ChEBI" id="CHEBI:30823"/>
        <dbReference type="ChEBI" id="CHEBI:53753"/>
        <dbReference type="ChEBI" id="CHEBI:75945"/>
    </reaction>
    <physiologicalReaction direction="left-to-right" evidence="11">
        <dbReference type="Rhea" id="RHEA:38576"/>
    </physiologicalReaction>
</comment>
<sequence>MESKALLVLTLAVWLQSLTASRGGVAAADQRRDFIDIESKFALRTPEDTAEDTCHLIPGVAESVATCHFNHSSKTFMVIHGWTVTGMYESWVPKLVAALYKREPDSNVIVVDWLSRAQQHYPVSAGYTKL</sequence>
<dbReference type="PANTHER" id="PTHR11610:SF3">
    <property type="entry name" value="LIPOPROTEIN LIPASE"/>
    <property type="match status" value="1"/>
</dbReference>
<dbReference type="GO" id="GO:0006629">
    <property type="term" value="P:lipid metabolic process"/>
    <property type="evidence" value="ECO:0007669"/>
    <property type="project" value="UniProtKB-KW"/>
</dbReference>
<evidence type="ECO:0000256" key="2">
    <source>
        <dbReference type="ARBA" id="ARBA00010701"/>
    </source>
</evidence>
<evidence type="ECO:0000259" key="14">
    <source>
        <dbReference type="Pfam" id="PF00151"/>
    </source>
</evidence>
<dbReference type="Gene3D" id="3.40.50.1820">
    <property type="entry name" value="alpha/beta hydrolase"/>
    <property type="match status" value="1"/>
</dbReference>
<evidence type="ECO:0000256" key="10">
    <source>
        <dbReference type="ARBA" id="ARBA00048377"/>
    </source>
</evidence>
<evidence type="ECO:0000256" key="6">
    <source>
        <dbReference type="ARBA" id="ARBA00031180"/>
    </source>
</evidence>
<evidence type="ECO:0000256" key="5">
    <source>
        <dbReference type="ARBA" id="ARBA00023098"/>
    </source>
</evidence>
<feature type="chain" id="PRO_5014327375" description="Phospholipase A1" evidence="13">
    <location>
        <begin position="21"/>
        <end position="130"/>
    </location>
</feature>
<dbReference type="GO" id="GO:0005576">
    <property type="term" value="C:extracellular region"/>
    <property type="evidence" value="ECO:0007669"/>
    <property type="project" value="UniProtKB-SubCell"/>
</dbReference>
<organism evidence="15 16">
    <name type="scientific">Pan troglodytes</name>
    <name type="common">Chimpanzee</name>
    <dbReference type="NCBI Taxonomy" id="9598"/>
    <lineage>
        <taxon>Eukaryota</taxon>
        <taxon>Metazoa</taxon>
        <taxon>Chordata</taxon>
        <taxon>Craniata</taxon>
        <taxon>Vertebrata</taxon>
        <taxon>Euteleostomi</taxon>
        <taxon>Mammalia</taxon>
        <taxon>Eutheria</taxon>
        <taxon>Euarchontoglires</taxon>
        <taxon>Primates</taxon>
        <taxon>Haplorrhini</taxon>
        <taxon>Catarrhini</taxon>
        <taxon>Hominidae</taxon>
        <taxon>Pan</taxon>
    </lineage>
</organism>
<evidence type="ECO:0000313" key="16">
    <source>
        <dbReference type="Proteomes" id="UP000236370"/>
    </source>
</evidence>
<dbReference type="ESTHER" id="pantr-h2qvt7">
    <property type="family name" value="Lipoprotein_Lipase"/>
</dbReference>
<keyword evidence="4" id="KW-0479">Metal-binding</keyword>
<dbReference type="AlphaFoldDB" id="A0A2J8KI75"/>
<comment type="subcellular location">
    <subcellularLocation>
        <location evidence="1">Secreted</location>
    </subcellularLocation>
</comment>
<keyword evidence="5" id="KW-0443">Lipid metabolism</keyword>
<evidence type="ECO:0000256" key="13">
    <source>
        <dbReference type="SAM" id="SignalP"/>
    </source>
</evidence>
<dbReference type="InterPro" id="IPR029058">
    <property type="entry name" value="AB_hydrolase_fold"/>
</dbReference>
<reference evidence="15 16" key="1">
    <citation type="submission" date="2017-12" db="EMBL/GenBank/DDBJ databases">
        <title>High-resolution comparative analysis of great ape genomes.</title>
        <authorList>
            <person name="Pollen A."/>
            <person name="Hastie A."/>
            <person name="Hormozdiari F."/>
            <person name="Dougherty M."/>
            <person name="Liu R."/>
            <person name="Chaisson M."/>
            <person name="Hoppe E."/>
            <person name="Hill C."/>
            <person name="Pang A."/>
            <person name="Hillier L."/>
            <person name="Baker C."/>
            <person name="Armstrong J."/>
            <person name="Shendure J."/>
            <person name="Paten B."/>
            <person name="Wilson R."/>
            <person name="Chao H."/>
            <person name="Schneider V."/>
            <person name="Ventura M."/>
            <person name="Kronenberg Z."/>
            <person name="Murali S."/>
            <person name="Gordon D."/>
            <person name="Cantsilieris S."/>
            <person name="Munson K."/>
            <person name="Nelson B."/>
            <person name="Raja A."/>
            <person name="Underwood J."/>
            <person name="Diekhans M."/>
            <person name="Fiddes I."/>
            <person name="Haussler D."/>
            <person name="Eichler E."/>
        </authorList>
    </citation>
    <scope>NUCLEOTIDE SEQUENCE [LARGE SCALE GENOMIC DNA]</scope>
    <source>
        <strain evidence="15">Yerkes chimp pedigree #C0471</strain>
    </source>
</reference>
<gene>
    <name evidence="15" type="ORF">CK820_G0038610</name>
</gene>